<comment type="subcellular location">
    <subcellularLocation>
        <location evidence="1">Membrane</location>
        <topology evidence="1">Lipid-anchor</topology>
        <topology evidence="1">GPI-anchor</topology>
    </subcellularLocation>
    <subcellularLocation>
        <location evidence="2">Secreted</location>
    </subcellularLocation>
</comment>
<dbReference type="InterPro" id="IPR008427">
    <property type="entry name" value="Extracellular_membr_CFEM_dom"/>
</dbReference>
<keyword evidence="5" id="KW-0336">GPI-anchor</keyword>
<evidence type="ECO:0000259" key="10">
    <source>
        <dbReference type="Pfam" id="PF05730"/>
    </source>
</evidence>
<evidence type="ECO:0000256" key="6">
    <source>
        <dbReference type="ARBA" id="ARBA00022729"/>
    </source>
</evidence>
<evidence type="ECO:0000313" key="12">
    <source>
        <dbReference type="Proteomes" id="UP000285084"/>
    </source>
</evidence>
<dbReference type="Pfam" id="PF05730">
    <property type="entry name" value="CFEM"/>
    <property type="match status" value="1"/>
</dbReference>
<keyword evidence="4" id="KW-0964">Secreted</keyword>
<evidence type="ECO:0000256" key="2">
    <source>
        <dbReference type="ARBA" id="ARBA00004613"/>
    </source>
</evidence>
<evidence type="ECO:0000256" key="8">
    <source>
        <dbReference type="ARBA" id="ARBA00023288"/>
    </source>
</evidence>
<gene>
    <name evidence="11" type="ORF">BFJ69_g12045</name>
</gene>
<evidence type="ECO:0000256" key="7">
    <source>
        <dbReference type="ARBA" id="ARBA00023157"/>
    </source>
</evidence>
<evidence type="ECO:0000256" key="5">
    <source>
        <dbReference type="ARBA" id="ARBA00022622"/>
    </source>
</evidence>
<feature type="signal peptide" evidence="9">
    <location>
        <begin position="1"/>
        <end position="20"/>
    </location>
</feature>
<protein>
    <recommendedName>
        <fullName evidence="10">CFEM domain-containing protein</fullName>
    </recommendedName>
</protein>
<dbReference type="EMBL" id="MRCX01000138">
    <property type="protein sequence ID" value="RKK70194.1"/>
    <property type="molecule type" value="Genomic_DNA"/>
</dbReference>
<feature type="domain" description="CFEM" evidence="10">
    <location>
        <begin position="24"/>
        <end position="79"/>
    </location>
</feature>
<keyword evidence="7" id="KW-1015">Disulfide bond</keyword>
<organism evidence="11 12">
    <name type="scientific">Fusarium oxysporum</name>
    <name type="common">Fusarium vascular wilt</name>
    <dbReference type="NCBI Taxonomy" id="5507"/>
    <lineage>
        <taxon>Eukaryota</taxon>
        <taxon>Fungi</taxon>
        <taxon>Dikarya</taxon>
        <taxon>Ascomycota</taxon>
        <taxon>Pezizomycotina</taxon>
        <taxon>Sordariomycetes</taxon>
        <taxon>Hypocreomycetidae</taxon>
        <taxon>Hypocreales</taxon>
        <taxon>Nectriaceae</taxon>
        <taxon>Fusarium</taxon>
        <taxon>Fusarium oxysporum species complex</taxon>
    </lineage>
</organism>
<evidence type="ECO:0000256" key="3">
    <source>
        <dbReference type="ARBA" id="ARBA00010031"/>
    </source>
</evidence>
<keyword evidence="5" id="KW-0472">Membrane</keyword>
<dbReference type="GO" id="GO:0098552">
    <property type="term" value="C:side of membrane"/>
    <property type="evidence" value="ECO:0007669"/>
    <property type="project" value="UniProtKB-KW"/>
</dbReference>
<sequence>MKRLKVHIGATALSFGVAAAQAPTELPECGMNCLFKVVAEPVFSNSTQEQLCHNEMFTVAMGKCLTQVCTAMETLSTSYLFN</sequence>
<name>A0A420MQ98_FUSOX</name>
<keyword evidence="5" id="KW-0325">Glycoprotein</keyword>
<proteinExistence type="inferred from homology"/>
<dbReference type="Proteomes" id="UP000285084">
    <property type="component" value="Unassembled WGS sequence"/>
</dbReference>
<keyword evidence="6 9" id="KW-0732">Signal</keyword>
<dbReference type="VEuPathDB" id="FungiDB:FOZG_02494"/>
<dbReference type="AlphaFoldDB" id="A0A420MQ98"/>
<evidence type="ECO:0000256" key="1">
    <source>
        <dbReference type="ARBA" id="ARBA00004589"/>
    </source>
</evidence>
<reference evidence="11 12" key="1">
    <citation type="journal article" date="2018" name="Sci. Rep.">
        <title>Characterisation of pathogen-specific regions and novel effector candidates in Fusarium oxysporum f. sp. cepae.</title>
        <authorList>
            <person name="Armitage A.D."/>
            <person name="Taylor A."/>
            <person name="Sobczyk M.K."/>
            <person name="Baxter L."/>
            <person name="Greenfield B.P."/>
            <person name="Bates H.J."/>
            <person name="Wilson F."/>
            <person name="Jackson A.C."/>
            <person name="Ott S."/>
            <person name="Harrison R.J."/>
            <person name="Clarkson J.P."/>
        </authorList>
    </citation>
    <scope>NUCLEOTIDE SEQUENCE [LARGE SCALE GENOMIC DNA]</scope>
    <source>
        <strain evidence="11 12">Fo_A13</strain>
    </source>
</reference>
<keyword evidence="8" id="KW-0449">Lipoprotein</keyword>
<comment type="similarity">
    <text evidence="3">Belongs to the RBT5 family.</text>
</comment>
<dbReference type="VEuPathDB" id="FungiDB:FOMG_02576"/>
<dbReference type="GO" id="GO:0005576">
    <property type="term" value="C:extracellular region"/>
    <property type="evidence" value="ECO:0007669"/>
    <property type="project" value="UniProtKB-SubCell"/>
</dbReference>
<feature type="chain" id="PRO_5019356639" description="CFEM domain-containing protein" evidence="9">
    <location>
        <begin position="21"/>
        <end position="82"/>
    </location>
</feature>
<comment type="caution">
    <text evidence="11">The sequence shown here is derived from an EMBL/GenBank/DDBJ whole genome shotgun (WGS) entry which is preliminary data.</text>
</comment>
<evidence type="ECO:0000313" key="11">
    <source>
        <dbReference type="EMBL" id="RKK70194.1"/>
    </source>
</evidence>
<evidence type="ECO:0000256" key="9">
    <source>
        <dbReference type="SAM" id="SignalP"/>
    </source>
</evidence>
<evidence type="ECO:0000256" key="4">
    <source>
        <dbReference type="ARBA" id="ARBA00022525"/>
    </source>
</evidence>
<accession>A0A420MQ98</accession>